<dbReference type="PRINTS" id="PR00385">
    <property type="entry name" value="P450"/>
</dbReference>
<keyword evidence="8 10" id="KW-0503">Monooxygenase</keyword>
<dbReference type="PANTHER" id="PTHR24291:SF50">
    <property type="entry name" value="BIFUNCTIONAL ALBAFLAVENONE MONOOXYGENASE_TERPENE SYNTHASE"/>
    <property type="match status" value="1"/>
</dbReference>
<evidence type="ECO:0000256" key="10">
    <source>
        <dbReference type="RuleBase" id="RU000461"/>
    </source>
</evidence>
<evidence type="ECO:0000256" key="2">
    <source>
        <dbReference type="ARBA" id="ARBA00003690"/>
    </source>
</evidence>
<accession>T1K5K3</accession>
<evidence type="ECO:0000256" key="9">
    <source>
        <dbReference type="PIRSR" id="PIRSR602403-1"/>
    </source>
</evidence>
<dbReference type="EMBL" id="CAEY01001589">
    <property type="status" value="NOT_ANNOTATED_CDS"/>
    <property type="molecule type" value="Genomic_DNA"/>
</dbReference>
<evidence type="ECO:0000256" key="4">
    <source>
        <dbReference type="ARBA" id="ARBA00022617"/>
    </source>
</evidence>
<sequence>MYYSGLFGVDSSKLLLFSIVSYFIYVHLLKPLLHYIYIVIHYHGFHYRPKSFLLGHLKQIWPNFPFPIDTERRTRNIYELTDKIFELNPSRSLTVLWISLFPIIFASDSETVEKPHFYQFMGLGNGLLSSAPALWKVRRKLIEPFFSTRKMRDHAKHMFKEVESFSRQLDDQVGKPVDLVNQIHSSTLNIILKSATSTSLDDSFDDKKRFLELIESLEKNCVRRLSNPFYQLDWTFKLFKFSQFYHQTIQDIEKFINTILSRRKQQLQCSTSNEPENQDFVDLLEGKVDEQGLLDELVTLIGAGHDTTALTLRWILFNLGKSNHLDEQEKLYQEIIQFFPDDTPLGDMDKINQCIYLEQCIKESLRLNPPAHITLRALEEDIIVKDKRLIKGSIVCVSFTATHHDPNVYPNPDKYDPERWNPENASKIPKTAFIPFSHGPRSCIGYRYAMLELKIYTIQIIRKFSLRSTRKHGSIPLKAEVTLKPVLPLEIIMTARNNNQPELPASSIFWICHQLLLKHILIGNEESKYNNKMLQQLAACTGSVLV</sequence>
<evidence type="ECO:0000256" key="1">
    <source>
        <dbReference type="ARBA" id="ARBA00001971"/>
    </source>
</evidence>
<dbReference type="SUPFAM" id="SSF48264">
    <property type="entry name" value="Cytochrome P450"/>
    <property type="match status" value="1"/>
</dbReference>
<reference evidence="12" key="1">
    <citation type="submission" date="2011-08" db="EMBL/GenBank/DDBJ databases">
        <authorList>
            <person name="Rombauts S."/>
        </authorList>
    </citation>
    <scope>NUCLEOTIDE SEQUENCE</scope>
    <source>
        <strain evidence="12">London</strain>
    </source>
</reference>
<dbReference type="InterPro" id="IPR050196">
    <property type="entry name" value="Cytochrome_P450_Monoox"/>
</dbReference>
<dbReference type="Gene3D" id="1.10.630.10">
    <property type="entry name" value="Cytochrome P450"/>
    <property type="match status" value="1"/>
</dbReference>
<dbReference type="GO" id="GO:0004497">
    <property type="term" value="F:monooxygenase activity"/>
    <property type="evidence" value="ECO:0007669"/>
    <property type="project" value="UniProtKB-KW"/>
</dbReference>
<keyword evidence="7 9" id="KW-0408">Iron</keyword>
<organism evidence="11 12">
    <name type="scientific">Tetranychus urticae</name>
    <name type="common">Two-spotted spider mite</name>
    <dbReference type="NCBI Taxonomy" id="32264"/>
    <lineage>
        <taxon>Eukaryota</taxon>
        <taxon>Metazoa</taxon>
        <taxon>Ecdysozoa</taxon>
        <taxon>Arthropoda</taxon>
        <taxon>Chelicerata</taxon>
        <taxon>Arachnida</taxon>
        <taxon>Acari</taxon>
        <taxon>Acariformes</taxon>
        <taxon>Trombidiformes</taxon>
        <taxon>Prostigmata</taxon>
        <taxon>Eleutherengona</taxon>
        <taxon>Raphignathae</taxon>
        <taxon>Tetranychoidea</taxon>
        <taxon>Tetranychidae</taxon>
        <taxon>Tetranychus</taxon>
    </lineage>
</organism>
<comment type="cofactor">
    <cofactor evidence="1 9">
        <name>heme</name>
        <dbReference type="ChEBI" id="CHEBI:30413"/>
    </cofactor>
</comment>
<dbReference type="Proteomes" id="UP000015104">
    <property type="component" value="Unassembled WGS sequence"/>
</dbReference>
<reference evidence="11" key="2">
    <citation type="submission" date="2015-06" db="UniProtKB">
        <authorList>
            <consortium name="EnsemblMetazoa"/>
        </authorList>
    </citation>
    <scope>IDENTIFICATION</scope>
</reference>
<dbReference type="GO" id="GO:0005506">
    <property type="term" value="F:iron ion binding"/>
    <property type="evidence" value="ECO:0007669"/>
    <property type="project" value="InterPro"/>
</dbReference>
<dbReference type="GO" id="GO:0005789">
    <property type="term" value="C:endoplasmic reticulum membrane"/>
    <property type="evidence" value="ECO:0007669"/>
    <property type="project" value="UniProtKB-SubCell"/>
</dbReference>
<evidence type="ECO:0000313" key="11">
    <source>
        <dbReference type="EnsemblMetazoa" id="tetur05g06560.1"/>
    </source>
</evidence>
<dbReference type="PRINTS" id="PR00465">
    <property type="entry name" value="EP450IV"/>
</dbReference>
<dbReference type="HOGENOM" id="CLU_001570_5_1_1"/>
<evidence type="ECO:0008006" key="13">
    <source>
        <dbReference type="Google" id="ProtNLM"/>
    </source>
</evidence>
<dbReference type="eggNOG" id="KOG0157">
    <property type="taxonomic scope" value="Eukaryota"/>
</dbReference>
<dbReference type="InterPro" id="IPR001128">
    <property type="entry name" value="Cyt_P450"/>
</dbReference>
<evidence type="ECO:0000256" key="5">
    <source>
        <dbReference type="ARBA" id="ARBA00022723"/>
    </source>
</evidence>
<evidence type="ECO:0000313" key="12">
    <source>
        <dbReference type="Proteomes" id="UP000015104"/>
    </source>
</evidence>
<keyword evidence="6 10" id="KW-0560">Oxidoreductase</keyword>
<evidence type="ECO:0000256" key="3">
    <source>
        <dbReference type="ARBA" id="ARBA00010617"/>
    </source>
</evidence>
<protein>
    <recommendedName>
        <fullName evidence="13">Cytochrome P450</fullName>
    </recommendedName>
</protein>
<proteinExistence type="inferred from homology"/>
<name>T1K5K3_TETUR</name>
<dbReference type="GO" id="GO:0020037">
    <property type="term" value="F:heme binding"/>
    <property type="evidence" value="ECO:0007669"/>
    <property type="project" value="InterPro"/>
</dbReference>
<dbReference type="InterPro" id="IPR002403">
    <property type="entry name" value="Cyt_P450_E_grp-IV"/>
</dbReference>
<dbReference type="PANTHER" id="PTHR24291">
    <property type="entry name" value="CYTOCHROME P450 FAMILY 4"/>
    <property type="match status" value="1"/>
</dbReference>
<evidence type="ECO:0000256" key="8">
    <source>
        <dbReference type="ARBA" id="ARBA00023033"/>
    </source>
</evidence>
<dbReference type="Pfam" id="PF00067">
    <property type="entry name" value="p450"/>
    <property type="match status" value="1"/>
</dbReference>
<evidence type="ECO:0000256" key="6">
    <source>
        <dbReference type="ARBA" id="ARBA00023002"/>
    </source>
</evidence>
<keyword evidence="5 9" id="KW-0479">Metal-binding</keyword>
<comment type="similarity">
    <text evidence="3 10">Belongs to the cytochrome P450 family.</text>
</comment>
<dbReference type="GO" id="GO:0016705">
    <property type="term" value="F:oxidoreductase activity, acting on paired donors, with incorporation or reduction of molecular oxygen"/>
    <property type="evidence" value="ECO:0007669"/>
    <property type="project" value="InterPro"/>
</dbReference>
<dbReference type="InterPro" id="IPR017972">
    <property type="entry name" value="Cyt_P450_CS"/>
</dbReference>
<evidence type="ECO:0000256" key="7">
    <source>
        <dbReference type="ARBA" id="ARBA00023004"/>
    </source>
</evidence>
<keyword evidence="12" id="KW-1185">Reference proteome</keyword>
<dbReference type="PROSITE" id="PS00086">
    <property type="entry name" value="CYTOCHROME_P450"/>
    <property type="match status" value="1"/>
</dbReference>
<keyword evidence="4 9" id="KW-0349">Heme</keyword>
<dbReference type="AlphaFoldDB" id="T1K5K3"/>
<dbReference type="InterPro" id="IPR036396">
    <property type="entry name" value="Cyt_P450_sf"/>
</dbReference>
<comment type="function">
    <text evidence="2">May be involved in the metabolism of insect hormones and in the breakdown of synthetic insecticides.</text>
</comment>
<dbReference type="EnsemblMetazoa" id="tetur05g06560.1">
    <property type="protein sequence ID" value="tetur05g06560.1"/>
    <property type="gene ID" value="tetur05g06560"/>
</dbReference>
<feature type="binding site" description="axial binding residue" evidence="9">
    <location>
        <position position="443"/>
    </location>
    <ligand>
        <name>heme</name>
        <dbReference type="ChEBI" id="CHEBI:30413"/>
    </ligand>
    <ligandPart>
        <name>Fe</name>
        <dbReference type="ChEBI" id="CHEBI:18248"/>
    </ligandPart>
</feature>